<protein>
    <submittedName>
        <fullName evidence="2">Uncharacterized protein</fullName>
    </submittedName>
</protein>
<gene>
    <name evidence="2" type="ORF">EXN66_Car020001</name>
</gene>
<evidence type="ECO:0000313" key="3">
    <source>
        <dbReference type="Proteomes" id="UP000503349"/>
    </source>
</evidence>
<reference evidence="2 3" key="1">
    <citation type="submission" date="2019-02" db="EMBL/GenBank/DDBJ databases">
        <title>Opniocepnalus argus genome.</title>
        <authorList>
            <person name="Zhou C."/>
            <person name="Xiao S."/>
        </authorList>
    </citation>
    <scope>NUCLEOTIDE SEQUENCE [LARGE SCALE GENOMIC DNA]</scope>
    <source>
        <strain evidence="2">OARG1902GOOAL</strain>
        <tissue evidence="2">Muscle</tissue>
    </source>
</reference>
<feature type="region of interest" description="Disordered" evidence="1">
    <location>
        <begin position="54"/>
        <end position="81"/>
    </location>
</feature>
<evidence type="ECO:0000256" key="1">
    <source>
        <dbReference type="SAM" id="MobiDB-lite"/>
    </source>
</evidence>
<dbReference type="EMBL" id="CM015731">
    <property type="protein sequence ID" value="KAF3704312.1"/>
    <property type="molecule type" value="Genomic_DNA"/>
</dbReference>
<dbReference type="AlphaFoldDB" id="A0A6G1QNZ9"/>
<name>A0A6G1QNZ9_CHAAH</name>
<proteinExistence type="predicted"/>
<evidence type="ECO:0000313" key="2">
    <source>
        <dbReference type="EMBL" id="KAF3704312.1"/>
    </source>
</evidence>
<accession>A0A6G1QNZ9</accession>
<organism evidence="2 3">
    <name type="scientific">Channa argus</name>
    <name type="common">Northern snakehead</name>
    <name type="synonym">Ophicephalus argus</name>
    <dbReference type="NCBI Taxonomy" id="215402"/>
    <lineage>
        <taxon>Eukaryota</taxon>
        <taxon>Metazoa</taxon>
        <taxon>Chordata</taxon>
        <taxon>Craniata</taxon>
        <taxon>Vertebrata</taxon>
        <taxon>Euteleostomi</taxon>
        <taxon>Actinopterygii</taxon>
        <taxon>Neopterygii</taxon>
        <taxon>Teleostei</taxon>
        <taxon>Neoteleostei</taxon>
        <taxon>Acanthomorphata</taxon>
        <taxon>Anabantaria</taxon>
        <taxon>Anabantiformes</taxon>
        <taxon>Channoidei</taxon>
        <taxon>Channidae</taxon>
        <taxon>Channa</taxon>
    </lineage>
</organism>
<dbReference type="Proteomes" id="UP000503349">
    <property type="component" value="Chromosome 20"/>
</dbReference>
<reference evidence="3" key="2">
    <citation type="submission" date="2019-02" db="EMBL/GenBank/DDBJ databases">
        <title>Opniocepnalus argus Var Kimnra genome.</title>
        <authorList>
            <person name="Zhou C."/>
            <person name="Xiao S."/>
        </authorList>
    </citation>
    <scope>NUCLEOTIDE SEQUENCE [LARGE SCALE GENOMIC DNA]</scope>
</reference>
<keyword evidence="3" id="KW-1185">Reference proteome</keyword>
<sequence length="96" mass="10627">MQPNCLGDPSSCSKIMTQNTLSTKTTKEFIMGQEVQGFGMAKLISRIQPRTASILPAKEETEGRKLPNQTTTERGCGEKHHKRRMLMFGDVIGSEA</sequence>